<dbReference type="RefSeq" id="WP_201845252.1">
    <property type="nucleotide sequence ID" value="NZ_JABBYC010000003.1"/>
</dbReference>
<dbReference type="EMBL" id="JABBYC010000003">
    <property type="protein sequence ID" value="MBL0885434.1"/>
    <property type="molecule type" value="Genomic_DNA"/>
</dbReference>
<sequence>MADLRLDLEAVQSLAASLTTVADEFENANANSDRISESVGHEGLAGCVRDFAHKWDDTREKMTESLRGLADASSAVSDAFSDVDTDLATALEGEE</sequence>
<comment type="caution">
    <text evidence="1">The sequence shown here is derived from an EMBL/GenBank/DDBJ whole genome shotgun (WGS) entry which is preliminary data.</text>
</comment>
<evidence type="ECO:0008006" key="4">
    <source>
        <dbReference type="Google" id="ProtNLM"/>
    </source>
</evidence>
<dbReference type="EMBL" id="JABBYC010000003">
    <property type="protein sequence ID" value="MBL0885430.1"/>
    <property type="molecule type" value="Genomic_DNA"/>
</dbReference>
<dbReference type="Proteomes" id="UP000675409">
    <property type="component" value="Unassembled WGS sequence"/>
</dbReference>
<accession>A0ABS1LGS8</accession>
<evidence type="ECO:0000313" key="2">
    <source>
        <dbReference type="EMBL" id="MBL0885434.1"/>
    </source>
</evidence>
<evidence type="ECO:0000313" key="3">
    <source>
        <dbReference type="Proteomes" id="UP000675409"/>
    </source>
</evidence>
<evidence type="ECO:0000313" key="1">
    <source>
        <dbReference type="EMBL" id="MBL0885430.1"/>
    </source>
</evidence>
<proteinExistence type="predicted"/>
<organism evidence="1 3">
    <name type="scientific">Myceligenerans indicum</name>
    <dbReference type="NCBI Taxonomy" id="2593663"/>
    <lineage>
        <taxon>Bacteria</taxon>
        <taxon>Bacillati</taxon>
        <taxon>Actinomycetota</taxon>
        <taxon>Actinomycetes</taxon>
        <taxon>Micrococcales</taxon>
        <taxon>Promicromonosporaceae</taxon>
        <taxon>Myceligenerans</taxon>
    </lineage>
</organism>
<name>A0ABS1LGS8_9MICO</name>
<gene>
    <name evidence="1" type="ORF">HGK34_03895</name>
    <name evidence="2" type="ORF">HGK34_03915</name>
</gene>
<keyword evidence="3" id="KW-1185">Reference proteome</keyword>
<reference evidence="1 3" key="1">
    <citation type="journal article" date="2021" name="Arch. Microbiol.">
        <title>Myceligenerans indicum sp. nov., an actinobacterium isolated from mangrove sediment of Sundarbans, India.</title>
        <authorList>
            <person name="Asha K."/>
            <person name="Bhadury P."/>
        </authorList>
    </citation>
    <scope>NUCLEOTIDE SEQUENCE [LARGE SCALE GENOMIC DNA]</scope>
    <source>
        <strain evidence="1 3">I2</strain>
    </source>
</reference>
<protein>
    <recommendedName>
        <fullName evidence="4">Excreted virulence factor EspC (Type VII ESX diderm)</fullName>
    </recommendedName>
</protein>